<accession>A0A4R8UJU3</accession>
<protein>
    <submittedName>
        <fullName evidence="1">Uncharacterized protein</fullName>
    </submittedName>
</protein>
<sequence length="68" mass="7222">MGRGNTLAHHLLSIDSAHGYRAADKIAAHAKTKHPTKALHVALAVVLGGIEESTTRTTWCHPDTRAAS</sequence>
<keyword evidence="2" id="KW-1185">Reference proteome</keyword>
<comment type="caution">
    <text evidence="1">The sequence shown here is derived from an EMBL/GenBank/DDBJ whole genome shotgun (WGS) entry which is preliminary data.</text>
</comment>
<name>A0A4R8UJU3_9MICO</name>
<organism evidence="1 2">
    <name type="scientific">Cryobacterium tagatosivorans</name>
    <dbReference type="NCBI Taxonomy" id="1259199"/>
    <lineage>
        <taxon>Bacteria</taxon>
        <taxon>Bacillati</taxon>
        <taxon>Actinomycetota</taxon>
        <taxon>Actinomycetes</taxon>
        <taxon>Micrococcales</taxon>
        <taxon>Microbacteriaceae</taxon>
        <taxon>Cryobacterium</taxon>
    </lineage>
</organism>
<dbReference type="OrthoDB" id="3846919at2"/>
<reference evidence="1 2" key="1">
    <citation type="submission" date="2019-03" db="EMBL/GenBank/DDBJ databases">
        <title>Genomics of glacier-inhabiting Cryobacterium strains.</title>
        <authorList>
            <person name="Liu Q."/>
            <person name="Xin Y.-H."/>
        </authorList>
    </citation>
    <scope>NUCLEOTIDE SEQUENCE [LARGE SCALE GENOMIC DNA]</scope>
    <source>
        <strain evidence="1 2">Sr47</strain>
    </source>
</reference>
<proteinExistence type="predicted"/>
<evidence type="ECO:0000313" key="1">
    <source>
        <dbReference type="EMBL" id="TFB56331.1"/>
    </source>
</evidence>
<gene>
    <name evidence="1" type="ORF">E3O23_00915</name>
</gene>
<evidence type="ECO:0000313" key="2">
    <source>
        <dbReference type="Proteomes" id="UP000297866"/>
    </source>
</evidence>
<dbReference type="EMBL" id="SOEZ01000007">
    <property type="protein sequence ID" value="TFB56331.1"/>
    <property type="molecule type" value="Genomic_DNA"/>
</dbReference>
<dbReference type="Proteomes" id="UP000297866">
    <property type="component" value="Unassembled WGS sequence"/>
</dbReference>
<dbReference type="AlphaFoldDB" id="A0A4R8UJU3"/>
<dbReference type="RefSeq" id="WP_134486945.1">
    <property type="nucleotide sequence ID" value="NZ_SOEZ01000007.1"/>
</dbReference>